<feature type="region of interest" description="Disordered" evidence="1">
    <location>
        <begin position="510"/>
        <end position="532"/>
    </location>
</feature>
<accession>A0A836C7G7</accession>
<feature type="region of interest" description="Disordered" evidence="1">
    <location>
        <begin position="1"/>
        <end position="23"/>
    </location>
</feature>
<gene>
    <name evidence="2" type="ORF">HYH03_000729</name>
</gene>
<feature type="compositionally biased region" description="Low complexity" evidence="1">
    <location>
        <begin position="631"/>
        <end position="653"/>
    </location>
</feature>
<feature type="compositionally biased region" description="Low complexity" evidence="1">
    <location>
        <begin position="158"/>
        <end position="172"/>
    </location>
</feature>
<reference evidence="2" key="1">
    <citation type="journal article" date="2020" name="bioRxiv">
        <title>Comparative genomics of Chlamydomonas.</title>
        <authorList>
            <person name="Craig R.J."/>
            <person name="Hasan A.R."/>
            <person name="Ness R.W."/>
            <person name="Keightley P.D."/>
        </authorList>
    </citation>
    <scope>NUCLEOTIDE SEQUENCE</scope>
    <source>
        <strain evidence="2">CCAP 11/70</strain>
    </source>
</reference>
<feature type="compositionally biased region" description="Polar residues" evidence="1">
    <location>
        <begin position="387"/>
        <end position="398"/>
    </location>
</feature>
<dbReference type="Proteomes" id="UP000612055">
    <property type="component" value="Unassembled WGS sequence"/>
</dbReference>
<dbReference type="EMBL" id="JAEHOE010000001">
    <property type="protein sequence ID" value="KAG2502243.1"/>
    <property type="molecule type" value="Genomic_DNA"/>
</dbReference>
<keyword evidence="3" id="KW-1185">Reference proteome</keyword>
<feature type="compositionally biased region" description="Low complexity" evidence="1">
    <location>
        <begin position="510"/>
        <end position="520"/>
    </location>
</feature>
<dbReference type="AlphaFoldDB" id="A0A836C7G7"/>
<feature type="region of interest" description="Disordered" evidence="1">
    <location>
        <begin position="703"/>
        <end position="761"/>
    </location>
</feature>
<evidence type="ECO:0000256" key="1">
    <source>
        <dbReference type="SAM" id="MobiDB-lite"/>
    </source>
</evidence>
<feature type="compositionally biased region" description="Low complexity" evidence="1">
    <location>
        <begin position="731"/>
        <end position="747"/>
    </location>
</feature>
<proteinExistence type="predicted"/>
<organism evidence="2 3">
    <name type="scientific">Edaphochlamys debaryana</name>
    <dbReference type="NCBI Taxonomy" id="47281"/>
    <lineage>
        <taxon>Eukaryota</taxon>
        <taxon>Viridiplantae</taxon>
        <taxon>Chlorophyta</taxon>
        <taxon>core chlorophytes</taxon>
        <taxon>Chlorophyceae</taxon>
        <taxon>CS clade</taxon>
        <taxon>Chlamydomonadales</taxon>
        <taxon>Chlamydomonadales incertae sedis</taxon>
        <taxon>Edaphochlamys</taxon>
    </lineage>
</organism>
<sequence>MPTVGFAPVSPGTPGADAATGESPHVSSEVALSALRADLTLRHKSALGAGMGDAHAIHVESLLQSDNARRDAKLCAYQRKDEEAAACRLDERVERVVEWERRVRAATRIQRSFRRWRRRRQRARAAAAPPTAPHPAPRAPSQADSRRSPSRLRMARPSAQVSSTPSSFSSASGAGGLGDLSAAGSFTAPSARHPAASHRGAGPEGASAMPDPRAEAPMHRPPRQRSRAGGQDWEDEQAQGAWGTGQGARERLVRAGLYGDADAYGSEPGPWHGVAPGLPCPDPRSDVTSQSLALRMGRTSSRNLRAASGPAGARGMDAASWGEDTGADGPRGRAAAVVGADGAGLSPRLAGGAVAQHQAHSPPGQVPAHPGPRSTSRPMSLCGNGGPNLSCSPSQRALGQQGDPMSPGPAFPATASPLHSGPQQHTLRQTAATGGGDGATTAPGEGLLPSLHSLVGRTRSYTSAAPGAGLFGLGGFGSNTRDSDRGGPGTDSTARTADGAQELLSSCRLQGGQAQAGPQQPNSPKGPLRTQESGRAKWLLSVLLPSQRAPESGAALLPSALTGSSIQRRTQPQLEIPGLDQLIASSPQGPATARSMRTPPADCLPALSPGGERRDPTVDRTSAPPLPPRLALPGGPSAAASPTGAASPSCSGALRGVPPNMPAPSRGYTSLDIPREASASSPHSWYAATPIPAPTGPPVCSSPGTILPGPAHGPGAFPDPQAPSVSGVWEAASPASSRAPASPGRAPVDLSAKSWTSRGPLRGTSLAHMEALRASGARSSLEVGRGPRAAGTSWREAPSCAGEQACGGAAGAVQPQAGGTVGSGLGAAGLGGPGVQLRPRCATSLDFAPGAAPLVGDRAMVSARVVGGWEVGALARPVPVSRGAWRAEADTLADM</sequence>
<evidence type="ECO:0000313" key="3">
    <source>
        <dbReference type="Proteomes" id="UP000612055"/>
    </source>
</evidence>
<feature type="region of interest" description="Disordered" evidence="1">
    <location>
        <begin position="348"/>
        <end position="450"/>
    </location>
</feature>
<feature type="region of interest" description="Disordered" evidence="1">
    <location>
        <begin position="583"/>
        <end position="676"/>
    </location>
</feature>
<feature type="region of interest" description="Disordered" evidence="1">
    <location>
        <begin position="299"/>
        <end position="333"/>
    </location>
</feature>
<protein>
    <submittedName>
        <fullName evidence="2">Uncharacterized protein</fullName>
    </submittedName>
</protein>
<feature type="region of interest" description="Disordered" evidence="1">
    <location>
        <begin position="776"/>
        <end position="796"/>
    </location>
</feature>
<comment type="caution">
    <text evidence="2">The sequence shown here is derived from an EMBL/GenBank/DDBJ whole genome shotgun (WGS) entry which is preliminary data.</text>
</comment>
<name>A0A836C7G7_9CHLO</name>
<feature type="region of interest" description="Disordered" evidence="1">
    <location>
        <begin position="120"/>
        <end position="247"/>
    </location>
</feature>
<evidence type="ECO:0000313" key="2">
    <source>
        <dbReference type="EMBL" id="KAG2502243.1"/>
    </source>
</evidence>